<dbReference type="CDD" id="cd01138">
    <property type="entry name" value="FeuA"/>
    <property type="match status" value="1"/>
</dbReference>
<keyword evidence="3" id="KW-0813">Transport</keyword>
<evidence type="ECO:0000256" key="2">
    <source>
        <dbReference type="ARBA" id="ARBA00008814"/>
    </source>
</evidence>
<dbReference type="GO" id="GO:0030288">
    <property type="term" value="C:outer membrane-bounded periplasmic space"/>
    <property type="evidence" value="ECO:0007669"/>
    <property type="project" value="TreeGrafter"/>
</dbReference>
<evidence type="ECO:0000256" key="4">
    <source>
        <dbReference type="ARBA" id="ARBA00022729"/>
    </source>
</evidence>
<evidence type="ECO:0000259" key="5">
    <source>
        <dbReference type="PROSITE" id="PS50983"/>
    </source>
</evidence>
<dbReference type="PROSITE" id="PS50983">
    <property type="entry name" value="FE_B12_PBP"/>
    <property type="match status" value="1"/>
</dbReference>
<comment type="subcellular location">
    <subcellularLocation>
        <location evidence="1">Cell membrane</location>
        <topology evidence="1">Lipid-anchor</topology>
    </subcellularLocation>
</comment>
<proteinExistence type="inferred from homology"/>
<reference evidence="7" key="1">
    <citation type="submission" date="2016-10" db="EMBL/GenBank/DDBJ databases">
        <authorList>
            <person name="Varghese N."/>
            <person name="Submissions S."/>
        </authorList>
    </citation>
    <scope>NUCLEOTIDE SEQUENCE [LARGE SCALE GENOMIC DNA]</scope>
    <source>
        <strain evidence="7">CGMCC 1.10369</strain>
    </source>
</reference>
<dbReference type="GO" id="GO:1901678">
    <property type="term" value="P:iron coordination entity transport"/>
    <property type="evidence" value="ECO:0007669"/>
    <property type="project" value="UniProtKB-ARBA"/>
</dbReference>
<keyword evidence="7" id="KW-1185">Reference proteome</keyword>
<dbReference type="GO" id="GO:0005886">
    <property type="term" value="C:plasma membrane"/>
    <property type="evidence" value="ECO:0007669"/>
    <property type="project" value="UniProtKB-SubCell"/>
</dbReference>
<keyword evidence="4" id="KW-0732">Signal</keyword>
<dbReference type="InterPro" id="IPR002491">
    <property type="entry name" value="ABC_transptr_periplasmic_BD"/>
</dbReference>
<accession>A0A1H0CQN7</accession>
<evidence type="ECO:0000313" key="6">
    <source>
        <dbReference type="EMBL" id="SDN60222.1"/>
    </source>
</evidence>
<dbReference type="Gene3D" id="3.40.50.1980">
    <property type="entry name" value="Nitrogenase molybdenum iron protein domain"/>
    <property type="match status" value="2"/>
</dbReference>
<evidence type="ECO:0000313" key="7">
    <source>
        <dbReference type="Proteomes" id="UP000198778"/>
    </source>
</evidence>
<dbReference type="PANTHER" id="PTHR30532:SF26">
    <property type="entry name" value="IRON(3+)-HYDROXAMATE-BINDING PROTEIN FHUD"/>
    <property type="match status" value="1"/>
</dbReference>
<dbReference type="EMBL" id="FNIL01000002">
    <property type="protein sequence ID" value="SDN60222.1"/>
    <property type="molecule type" value="Genomic_DNA"/>
</dbReference>
<dbReference type="PANTHER" id="PTHR30532">
    <property type="entry name" value="IRON III DICITRATE-BINDING PERIPLASMIC PROTEIN"/>
    <property type="match status" value="1"/>
</dbReference>
<dbReference type="Proteomes" id="UP000198778">
    <property type="component" value="Unassembled WGS sequence"/>
</dbReference>
<comment type="similarity">
    <text evidence="2">Belongs to the bacterial solute-binding protein 8 family.</text>
</comment>
<dbReference type="Pfam" id="PF01497">
    <property type="entry name" value="Peripla_BP_2"/>
    <property type="match status" value="1"/>
</dbReference>
<organism evidence="6 7">
    <name type="scientific">Alkalicoccus daliensis</name>
    <dbReference type="NCBI Taxonomy" id="745820"/>
    <lineage>
        <taxon>Bacteria</taxon>
        <taxon>Bacillati</taxon>
        <taxon>Bacillota</taxon>
        <taxon>Bacilli</taxon>
        <taxon>Bacillales</taxon>
        <taxon>Bacillaceae</taxon>
        <taxon>Alkalicoccus</taxon>
    </lineage>
</organism>
<name>A0A1H0CQN7_9BACI</name>
<dbReference type="SUPFAM" id="SSF53807">
    <property type="entry name" value="Helical backbone' metal receptor"/>
    <property type="match status" value="1"/>
</dbReference>
<dbReference type="PROSITE" id="PS51257">
    <property type="entry name" value="PROKAR_LIPOPROTEIN"/>
    <property type="match status" value="1"/>
</dbReference>
<evidence type="ECO:0000256" key="3">
    <source>
        <dbReference type="ARBA" id="ARBA00022448"/>
    </source>
</evidence>
<sequence length="300" mass="33295">MKNMLYATSMLFLFTACSDGEDAETSAAEEDGTITYESEAGPVEVPANPERIITLTNGPNVLALDGNVVGVDSWTKANPLFTEKLEDVEEVSEENLEKIIELEPDLIIGGTHMNNVEQLQEIAPTVLFTWGELDYLSQQVEIGKLLNKEEEAQDWVEDFEARAKASGEEIKEKHGEDVTVSVFENGDKEVYVFGNNYARGTEILYQAMELEMPEKVEADALEAGVHTMSSEVVPEYAGDYIVLSRSQQGDNSFMETDTWNNIPAVADGNVIEIDTEASTYSDPITLEHLLEVFEEGFLEE</sequence>
<dbReference type="AlphaFoldDB" id="A0A1H0CQN7"/>
<dbReference type="STRING" id="745820.SAMN04488053_102194"/>
<gene>
    <name evidence="6" type="ORF">SAMN04488053_102194</name>
</gene>
<evidence type="ECO:0000256" key="1">
    <source>
        <dbReference type="ARBA" id="ARBA00004193"/>
    </source>
</evidence>
<protein>
    <submittedName>
        <fullName evidence="6">Iron complex transport system substrate-binding protein</fullName>
    </submittedName>
</protein>
<dbReference type="InterPro" id="IPR051313">
    <property type="entry name" value="Bact_iron-sidero_bind"/>
</dbReference>
<feature type="domain" description="Fe/B12 periplasmic-binding" evidence="5">
    <location>
        <begin position="51"/>
        <end position="300"/>
    </location>
</feature>